<gene>
    <name evidence="1" type="ORF">METZ01_LOCUS449084</name>
</gene>
<protein>
    <submittedName>
        <fullName evidence="1">Uncharacterized protein</fullName>
    </submittedName>
</protein>
<sequence>MEPPNRIRGGYWFDCFGRSHQFYYRLCDSCIHDSRV</sequence>
<name>A0A382ZLQ8_9ZZZZ</name>
<reference evidence="1" key="1">
    <citation type="submission" date="2018-05" db="EMBL/GenBank/DDBJ databases">
        <authorList>
            <person name="Lanie J.A."/>
            <person name="Ng W.-L."/>
            <person name="Kazmierczak K.M."/>
            <person name="Andrzejewski T.M."/>
            <person name="Davidsen T.M."/>
            <person name="Wayne K.J."/>
            <person name="Tettelin H."/>
            <person name="Glass J.I."/>
            <person name="Rusch D."/>
            <person name="Podicherti R."/>
            <person name="Tsui H.-C.T."/>
            <person name="Winkler M.E."/>
        </authorList>
    </citation>
    <scope>NUCLEOTIDE SEQUENCE</scope>
</reference>
<dbReference type="AlphaFoldDB" id="A0A382ZLQ8"/>
<dbReference type="EMBL" id="UINC01184828">
    <property type="protein sequence ID" value="SVD96230.1"/>
    <property type="molecule type" value="Genomic_DNA"/>
</dbReference>
<evidence type="ECO:0000313" key="1">
    <source>
        <dbReference type="EMBL" id="SVD96230.1"/>
    </source>
</evidence>
<feature type="non-terminal residue" evidence="1">
    <location>
        <position position="36"/>
    </location>
</feature>
<accession>A0A382ZLQ8</accession>
<proteinExistence type="predicted"/>
<organism evidence="1">
    <name type="scientific">marine metagenome</name>
    <dbReference type="NCBI Taxonomy" id="408172"/>
    <lineage>
        <taxon>unclassified sequences</taxon>
        <taxon>metagenomes</taxon>
        <taxon>ecological metagenomes</taxon>
    </lineage>
</organism>